<dbReference type="Gene3D" id="3.40.630.10">
    <property type="entry name" value="Zn peptidases"/>
    <property type="match status" value="1"/>
</dbReference>
<evidence type="ECO:0000256" key="13">
    <source>
        <dbReference type="ARBA" id="ARBA00074273"/>
    </source>
</evidence>
<dbReference type="GO" id="GO:0005615">
    <property type="term" value="C:extracellular space"/>
    <property type="evidence" value="ECO:0007669"/>
    <property type="project" value="TreeGrafter"/>
</dbReference>
<comment type="similarity">
    <text evidence="2 14">Belongs to the peptidase M14 family.</text>
</comment>
<dbReference type="GO" id="GO:0004181">
    <property type="term" value="F:metallocarboxypeptidase activity"/>
    <property type="evidence" value="ECO:0007669"/>
    <property type="project" value="InterPro"/>
</dbReference>
<dbReference type="SMART" id="SM00631">
    <property type="entry name" value="Zn_pept"/>
    <property type="match status" value="1"/>
</dbReference>
<dbReference type="Proteomes" id="UP001180845">
    <property type="component" value="Unassembled WGS sequence"/>
</dbReference>
<evidence type="ECO:0000256" key="5">
    <source>
        <dbReference type="ARBA" id="ARBA00022723"/>
    </source>
</evidence>
<dbReference type="PANTHER" id="PTHR11705">
    <property type="entry name" value="PROTEASE FAMILY M14 CARBOXYPEPTIDASE A,B"/>
    <property type="match status" value="1"/>
</dbReference>
<evidence type="ECO:0000256" key="1">
    <source>
        <dbReference type="ARBA" id="ARBA00001947"/>
    </source>
</evidence>
<keyword evidence="4" id="KW-0645">Protease</keyword>
<accession>A0AAE4CKN4</accession>
<gene>
    <name evidence="17" type="ORF">JOF55_000717</name>
</gene>
<feature type="chain" id="PRO_5042272794" description="Zinc carboxypeptidase" evidence="15">
    <location>
        <begin position="30"/>
        <end position="429"/>
    </location>
</feature>
<comment type="function">
    <text evidence="11">Carboxypeptidase that possesses the specificities of both mammalian Cpase A and B. Thus shows broad substrate specificity, being able to cleave Cbz-Gly-Leu, Cbz-Gly-Val, Cbz-Gly-Phe, Cbz-Gly-Lys and Bz-Gly-Arg in vitro.</text>
</comment>
<evidence type="ECO:0000256" key="12">
    <source>
        <dbReference type="ARBA" id="ARBA00066554"/>
    </source>
</evidence>
<evidence type="ECO:0000256" key="7">
    <source>
        <dbReference type="ARBA" id="ARBA00022801"/>
    </source>
</evidence>
<dbReference type="PROSITE" id="PS00132">
    <property type="entry name" value="CARBOXYPEPT_ZN_1"/>
    <property type="match status" value="1"/>
</dbReference>
<organism evidence="17 18">
    <name type="scientific">Haloactinomyces albus</name>
    <dbReference type="NCBI Taxonomy" id="1352928"/>
    <lineage>
        <taxon>Bacteria</taxon>
        <taxon>Bacillati</taxon>
        <taxon>Actinomycetota</taxon>
        <taxon>Actinomycetes</taxon>
        <taxon>Actinopolysporales</taxon>
        <taxon>Actinopolysporaceae</taxon>
        <taxon>Haloactinomyces</taxon>
    </lineage>
</organism>
<dbReference type="PRINTS" id="PR00765">
    <property type="entry name" value="CRBOXYPTASEA"/>
</dbReference>
<dbReference type="FunFam" id="3.40.630.10:FF:000084">
    <property type="entry name" value="Carboxypeptidase B2"/>
    <property type="match status" value="1"/>
</dbReference>
<dbReference type="PANTHER" id="PTHR11705:SF143">
    <property type="entry name" value="SLL0236 PROTEIN"/>
    <property type="match status" value="1"/>
</dbReference>
<proteinExistence type="inferred from homology"/>
<evidence type="ECO:0000256" key="3">
    <source>
        <dbReference type="ARBA" id="ARBA00022645"/>
    </source>
</evidence>
<protein>
    <recommendedName>
        <fullName evidence="13">Zinc carboxypeptidase</fullName>
        <ecNumber evidence="12">3.4.17.18</ecNumber>
    </recommendedName>
</protein>
<evidence type="ECO:0000313" key="18">
    <source>
        <dbReference type="Proteomes" id="UP001180845"/>
    </source>
</evidence>
<reference evidence="17" key="1">
    <citation type="submission" date="2023-07" db="EMBL/GenBank/DDBJ databases">
        <title>Sequencing the genomes of 1000 actinobacteria strains.</title>
        <authorList>
            <person name="Klenk H.-P."/>
        </authorList>
    </citation>
    <scope>NUCLEOTIDE SEQUENCE</scope>
    <source>
        <strain evidence="17">DSM 45977</strain>
    </source>
</reference>
<evidence type="ECO:0000259" key="16">
    <source>
        <dbReference type="PROSITE" id="PS52035"/>
    </source>
</evidence>
<evidence type="ECO:0000256" key="9">
    <source>
        <dbReference type="ARBA" id="ARBA00023049"/>
    </source>
</evidence>
<dbReference type="InterPro" id="IPR057246">
    <property type="entry name" value="CARBOXYPEPT_ZN_1"/>
</dbReference>
<dbReference type="GO" id="GO:0006508">
    <property type="term" value="P:proteolysis"/>
    <property type="evidence" value="ECO:0007669"/>
    <property type="project" value="UniProtKB-KW"/>
</dbReference>
<dbReference type="EC" id="3.4.17.18" evidence="12"/>
<keyword evidence="8" id="KW-0862">Zinc</keyword>
<dbReference type="InterPro" id="IPR000834">
    <property type="entry name" value="Peptidase_M14"/>
</dbReference>
<evidence type="ECO:0000256" key="11">
    <source>
        <dbReference type="ARBA" id="ARBA00055464"/>
    </source>
</evidence>
<keyword evidence="9" id="KW-0482">Metalloprotease</keyword>
<evidence type="ECO:0000256" key="15">
    <source>
        <dbReference type="SAM" id="SignalP"/>
    </source>
</evidence>
<dbReference type="PROSITE" id="PS00133">
    <property type="entry name" value="CARBOXYPEPT_ZN_2"/>
    <property type="match status" value="1"/>
</dbReference>
<keyword evidence="3 17" id="KW-0121">Carboxypeptidase</keyword>
<dbReference type="EMBL" id="JAVDXW010000001">
    <property type="protein sequence ID" value="MDR7300536.1"/>
    <property type="molecule type" value="Genomic_DNA"/>
</dbReference>
<dbReference type="AlphaFoldDB" id="A0AAE4CKN4"/>
<dbReference type="RefSeq" id="WP_310269468.1">
    <property type="nucleotide sequence ID" value="NZ_JAVDXW010000001.1"/>
</dbReference>
<comment type="caution">
    <text evidence="17">The sequence shown here is derived from an EMBL/GenBank/DDBJ whole genome shotgun (WGS) entry which is preliminary data.</text>
</comment>
<evidence type="ECO:0000256" key="8">
    <source>
        <dbReference type="ARBA" id="ARBA00022833"/>
    </source>
</evidence>
<dbReference type="InterPro" id="IPR033810">
    <property type="entry name" value="Carboxypeptidase_T"/>
</dbReference>
<dbReference type="SUPFAM" id="SSF53187">
    <property type="entry name" value="Zn-dependent exopeptidases"/>
    <property type="match status" value="1"/>
</dbReference>
<evidence type="ECO:0000256" key="4">
    <source>
        <dbReference type="ARBA" id="ARBA00022670"/>
    </source>
</evidence>
<dbReference type="CDD" id="cd03859">
    <property type="entry name" value="M14_CPT"/>
    <property type="match status" value="1"/>
</dbReference>
<dbReference type="GO" id="GO:0008270">
    <property type="term" value="F:zinc ion binding"/>
    <property type="evidence" value="ECO:0007669"/>
    <property type="project" value="InterPro"/>
</dbReference>
<evidence type="ECO:0000256" key="14">
    <source>
        <dbReference type="PROSITE-ProRule" id="PRU01379"/>
    </source>
</evidence>
<keyword evidence="7 17" id="KW-0378">Hydrolase</keyword>
<name>A0AAE4CKN4_9ACTN</name>
<keyword evidence="5" id="KW-0479">Metal-binding</keyword>
<evidence type="ECO:0000256" key="6">
    <source>
        <dbReference type="ARBA" id="ARBA00022729"/>
    </source>
</evidence>
<evidence type="ECO:0000256" key="2">
    <source>
        <dbReference type="ARBA" id="ARBA00005988"/>
    </source>
</evidence>
<dbReference type="PROSITE" id="PS52035">
    <property type="entry name" value="PEPTIDASE_M14"/>
    <property type="match status" value="1"/>
</dbReference>
<feature type="signal peptide" evidence="15">
    <location>
        <begin position="1"/>
        <end position="29"/>
    </location>
</feature>
<keyword evidence="6 15" id="KW-0732">Signal</keyword>
<sequence length="429" mass="47076">MFTSRRRIAAITAAAGLLLTPAVQSTVSAAEAPVPSGPVMTQGNQSEQGKAVYAVPNTDNHSRTDIIRSGALILSVHSGTATVEATPQQAERLRRAGFELRDKRNVADMLPRVGKNGFASGFPPQDRDYHTYTETVAELDKAAAEHADLARKSSVGSSAEGRDIPVLKISDNVTEDENEPEVLFTCNQHAREHLTTEMCLHIVQRYTDGYSTDPAIAEMVDTREIWVVPMVNPDGSVYDVAGFGYRGWRRNRESTPTDLNRNWGYQWGCCGGSSGDPNASTYRGPAPFSAPETSAIRDFTDSRVIGGEQQIEAHIDFHTFSELVLWPYGYTENNTAPGMTQQQYDRFARIGRAMAASNGYTPQQSSDLYVTDGSINDWMWAEHGILSFTFEMYPGSGGIEGFYPPDEVIDRETARNDEAVSILLREAGA</sequence>
<comment type="cofactor">
    <cofactor evidence="1">
        <name>Zn(2+)</name>
        <dbReference type="ChEBI" id="CHEBI:29105"/>
    </cofactor>
</comment>
<dbReference type="Pfam" id="PF00246">
    <property type="entry name" value="Peptidase_M14"/>
    <property type="match status" value="1"/>
</dbReference>
<feature type="active site" description="Proton donor/acceptor" evidence="14">
    <location>
        <position position="391"/>
    </location>
</feature>
<comment type="catalytic activity">
    <reaction evidence="10">
        <text>Releases a C-terminal residue, which may be hydrophobic or positively charged.</text>
        <dbReference type="EC" id="3.4.17.18"/>
    </reaction>
</comment>
<dbReference type="InterPro" id="IPR057247">
    <property type="entry name" value="CARBOXYPEPT_ZN_2"/>
</dbReference>
<keyword evidence="18" id="KW-1185">Reference proteome</keyword>
<evidence type="ECO:0000256" key="10">
    <source>
        <dbReference type="ARBA" id="ARBA00050859"/>
    </source>
</evidence>
<feature type="domain" description="Peptidase M14" evidence="16">
    <location>
        <begin position="128"/>
        <end position="427"/>
    </location>
</feature>
<evidence type="ECO:0000313" key="17">
    <source>
        <dbReference type="EMBL" id="MDR7300536.1"/>
    </source>
</evidence>